<comment type="caution">
    <text evidence="2">The sequence shown here is derived from an EMBL/GenBank/DDBJ whole genome shotgun (WGS) entry which is preliminary data.</text>
</comment>
<evidence type="ECO:0000313" key="2">
    <source>
        <dbReference type="EMBL" id="GHO98591.1"/>
    </source>
</evidence>
<dbReference type="AlphaFoldDB" id="A0A8J3IPX0"/>
<accession>A0A8J3IPX0</accession>
<proteinExistence type="predicted"/>
<reference evidence="2" key="1">
    <citation type="submission" date="2020-10" db="EMBL/GenBank/DDBJ databases">
        <title>Taxonomic study of unclassified bacteria belonging to the class Ktedonobacteria.</title>
        <authorList>
            <person name="Yabe S."/>
            <person name="Wang C.M."/>
            <person name="Zheng Y."/>
            <person name="Sakai Y."/>
            <person name="Cavaletti L."/>
            <person name="Monciardini P."/>
            <person name="Donadio S."/>
        </authorList>
    </citation>
    <scope>NUCLEOTIDE SEQUENCE</scope>
    <source>
        <strain evidence="2">ID150040</strain>
    </source>
</reference>
<gene>
    <name evidence="2" type="ORF">KSF_086390</name>
</gene>
<dbReference type="Proteomes" id="UP000597444">
    <property type="component" value="Unassembled WGS sequence"/>
</dbReference>
<feature type="transmembrane region" description="Helical" evidence="1">
    <location>
        <begin position="7"/>
        <end position="27"/>
    </location>
</feature>
<sequence>MLWPSFLLFNALGGITWATFYGLGSYFLGESIHRLTGPVGTVTIVFVVFIIIAGLALIWRNEQRLEELAEQALPGSLDVY</sequence>
<dbReference type="EMBL" id="BNJK01000002">
    <property type="protein sequence ID" value="GHO98591.1"/>
    <property type="molecule type" value="Genomic_DNA"/>
</dbReference>
<name>A0A8J3IPX0_9CHLR</name>
<feature type="transmembrane region" description="Helical" evidence="1">
    <location>
        <begin position="39"/>
        <end position="59"/>
    </location>
</feature>
<evidence type="ECO:0008006" key="4">
    <source>
        <dbReference type="Google" id="ProtNLM"/>
    </source>
</evidence>
<evidence type="ECO:0000256" key="1">
    <source>
        <dbReference type="SAM" id="Phobius"/>
    </source>
</evidence>
<keyword evidence="1" id="KW-1133">Transmembrane helix</keyword>
<organism evidence="2 3">
    <name type="scientific">Reticulibacter mediterranei</name>
    <dbReference type="NCBI Taxonomy" id="2778369"/>
    <lineage>
        <taxon>Bacteria</taxon>
        <taxon>Bacillati</taxon>
        <taxon>Chloroflexota</taxon>
        <taxon>Ktedonobacteria</taxon>
        <taxon>Ktedonobacterales</taxon>
        <taxon>Reticulibacteraceae</taxon>
        <taxon>Reticulibacter</taxon>
    </lineage>
</organism>
<keyword evidence="1" id="KW-0472">Membrane</keyword>
<protein>
    <recommendedName>
        <fullName evidence="4">DedA family protein</fullName>
    </recommendedName>
</protein>
<keyword evidence="1" id="KW-0812">Transmembrane</keyword>
<keyword evidence="3" id="KW-1185">Reference proteome</keyword>
<evidence type="ECO:0000313" key="3">
    <source>
        <dbReference type="Proteomes" id="UP000597444"/>
    </source>
</evidence>